<accession>A0A8G2E2Y6</accession>
<gene>
    <name evidence="3" type="ORF">C0Q92_21310</name>
</gene>
<dbReference type="Proteomes" id="UP000292693">
    <property type="component" value="Unassembled WGS sequence"/>
</dbReference>
<feature type="region of interest" description="Disordered" evidence="1">
    <location>
        <begin position="1"/>
        <end position="20"/>
    </location>
</feature>
<comment type="caution">
    <text evidence="3">The sequence shown here is derived from an EMBL/GenBank/DDBJ whole genome shotgun (WGS) entry which is preliminary data.</text>
</comment>
<dbReference type="InterPro" id="IPR024983">
    <property type="entry name" value="CHAT_dom"/>
</dbReference>
<evidence type="ECO:0000256" key="1">
    <source>
        <dbReference type="SAM" id="MobiDB-lite"/>
    </source>
</evidence>
<reference evidence="3 4" key="1">
    <citation type="submission" date="2017-12" db="EMBL/GenBank/DDBJ databases">
        <title>Population genomics insights into the ecological differentiation and adaptive evolution in streptomycetes.</title>
        <authorList>
            <person name="Li Y."/>
            <person name="Huang Y."/>
        </authorList>
    </citation>
    <scope>NUCLEOTIDE SEQUENCE [LARGE SCALE GENOMIC DNA]</scope>
    <source>
        <strain evidence="3 4">NBRC 100770</strain>
    </source>
</reference>
<evidence type="ECO:0000313" key="3">
    <source>
        <dbReference type="EMBL" id="RZE18643.1"/>
    </source>
</evidence>
<sequence>MPPEPGPQPPGPASAQTGARAAAEAAYADWVLSGGAAERLDAARDAFRALGDGFHEDGTPVAGSDGPPTPALRAMAGVVRYAAFEAAGEVAQLPPAWHLLDTGRAALEAAGADSAEDEETRRLLRACRVLRWHALCLLLEETPAAIDPAASPDDLTAEALRTAEEVGPLLAEDPGDRYRWHLGQGRLHRLRLTLHTTEETRDRALTHYRAALDTGWEAADRHWTAYLGAEIRALWALLRTTPDPGELRAAAEEMSRFREEHLARSAQGGTPPEPWARDAATYAAQLHVRLWGVAQDPAQAEAAEPYVRASLDGAPDGTHTGLQLGIFGQVLAETGGRRSDPAAVDEGVAVLRRALRRWQPERDGPSLTPAALITGHQFFLYQGDQAPARLHDVALGVRHLLAAEADGAAGPEYAGALAFAAVAGAFCREVLSAQGEFDPENPDHAALPESGEGGILGRLGDAITEGSLPFSTPTALTDLVPGVSRTLSDTGPGDRLMESELARWRALPPGRRRAEVALGHLALRPMVDPAGTRVTPELVREFSACVQAETDASPDDPRWRRRAHGVLAFALYSLDLDGAGQDLDAAMDHVDAASRALDELTARGEAGERERTELDHLRLQIQGHRGRVRGSRDDVAAARALWQDVREGPGMQPWIRTLGEIQRLAEAVQEDLRLHGDQAAADRHLDQLTALVATLPEDHASRPEALQLLESARAMRAAVAGGERSAPATPHDPTVHVSVSERAAALGAVGMTALFDPAVMDDPARAEEARAALAEAHRLSAPGGDRALRFAGALAHAHAVLGFQTTDPAERRRHHRRGVDLLSDALRAAGGPQHRLHPSLGMSLARLLREGPGARPADRARAREAGLDALRGHAWAALLQTGTTDAADVVRDAAEAARDVAWWALADGALDDAAVALDAGRGLLLHAATSTGAVPDRLRAAGHAPLADAWEAAAASARPAAAGPHAEPDRRTGVPSALRHKVFDALGAADLPGAHLLDPPNREETGRALRALGRDALVHLVPAGPGSVGHALVVTGRGETHLVPLPRLDADAEVLRAYADATGAPTDTRDLGPAGPARPDTRTLLDRLCHWAWYAGMGPLLDAFAPAGRVPRLVLVPAGRLGLVPWHAAWREETGGRRYAVERAEFSYTASARLLCETAGRPAGPDTGGGLVVGDPTGDLPYAGQEADAVRRAFYPRARYLGRSALGEPDGTGTPAELLAWLRDPGGDAGGVLHLACHATVRADRNRTAQLLLRGGSLSAEELTDAVAAVPGRLGLVLLAACRSHVSGRGHDEAFSLATAFLVAGARSVVGSLWPVPDEATSVLMYLIHHHLRVDHMPPARALRQAQLWMVGAVPALPPGLPPELAARARRVDRRDPRNWAAFTHLGH</sequence>
<evidence type="ECO:0000313" key="4">
    <source>
        <dbReference type="Proteomes" id="UP000292693"/>
    </source>
</evidence>
<feature type="compositionally biased region" description="Pro residues" evidence="1">
    <location>
        <begin position="1"/>
        <end position="12"/>
    </location>
</feature>
<dbReference type="Pfam" id="PF12770">
    <property type="entry name" value="CHAT"/>
    <property type="match status" value="1"/>
</dbReference>
<dbReference type="EMBL" id="PKLL01000025">
    <property type="protein sequence ID" value="RZE18643.1"/>
    <property type="molecule type" value="Genomic_DNA"/>
</dbReference>
<dbReference type="RefSeq" id="WP_129805765.1">
    <property type="nucleotide sequence ID" value="NZ_PKLL01000025.1"/>
</dbReference>
<organism evidence="3 4">
    <name type="scientific">Streptomyces albidoflavus</name>
    <dbReference type="NCBI Taxonomy" id="1886"/>
    <lineage>
        <taxon>Bacteria</taxon>
        <taxon>Bacillati</taxon>
        <taxon>Actinomycetota</taxon>
        <taxon>Actinomycetes</taxon>
        <taxon>Kitasatosporales</taxon>
        <taxon>Streptomycetaceae</taxon>
        <taxon>Streptomyces</taxon>
        <taxon>Streptomyces albidoflavus group</taxon>
    </lineage>
</organism>
<name>A0A8G2E2Y6_9ACTN</name>
<evidence type="ECO:0000259" key="2">
    <source>
        <dbReference type="Pfam" id="PF12770"/>
    </source>
</evidence>
<proteinExistence type="predicted"/>
<feature type="domain" description="CHAT" evidence="2">
    <location>
        <begin position="1087"/>
        <end position="1387"/>
    </location>
</feature>
<protein>
    <submittedName>
        <fullName evidence="3">CHAT domain-containing protein</fullName>
    </submittedName>
</protein>